<name>A0A379DJ45_9PORP</name>
<dbReference type="AlphaFoldDB" id="A0A379DJ45"/>
<feature type="transmembrane region" description="Helical" evidence="1">
    <location>
        <begin position="12"/>
        <end position="34"/>
    </location>
</feature>
<sequence length="438" mass="49933">MPAKHQAMKITTFKFQFIAGVTIFSLFSGISVYAQSPNEADSLQTEEISQDNRIKINGYLRAGIFGGEKEIRNYYGEGALKLEVPIGTNASAFSEVRYRADGNNNHKFDIREAYVNLNLGKFDFRVGEQIVLWGRADGFNPTNNVTPQDFCVFSPEEDDKRLGNFIVKGVFNPYPFRIEVDWIPVYKSSLFPFIGKPMGDGIVWKNEKQPYRWKDQSFGVKIDLEKPSFDLSLSYYNGLHKFPGIAYEKTPSEILLSQKPYRVHVVGMDFSTSLGNYGLRGEFACSLPEKSNNSIYSVPNKQVEYTIGIDRNWDNFSLIVQYIGKYIADLKSDIKGNPMERKLNSLNRIVFTQHERWNHSVSVRPALSLLHETLNVELLGLCQFSTKEYFFQPKVRYAIADAVTLTVGGQLFYGPDDRLFGILEKTKNSVFTELKVSF</sequence>
<keyword evidence="1" id="KW-0472">Membrane</keyword>
<protein>
    <recommendedName>
        <fullName evidence="4">Phosphate-selective porin</fullName>
    </recommendedName>
</protein>
<gene>
    <name evidence="2" type="ORF">NCTC13100_01566</name>
</gene>
<reference evidence="2 3" key="1">
    <citation type="submission" date="2018-06" db="EMBL/GenBank/DDBJ databases">
        <authorList>
            <consortium name="Pathogen Informatics"/>
            <person name="Doyle S."/>
        </authorList>
    </citation>
    <scope>NUCLEOTIDE SEQUENCE [LARGE SCALE GENOMIC DNA]</scope>
    <source>
        <strain evidence="2 3">NCTC13100</strain>
    </source>
</reference>
<keyword evidence="1" id="KW-0812">Transmembrane</keyword>
<evidence type="ECO:0008006" key="4">
    <source>
        <dbReference type="Google" id="ProtNLM"/>
    </source>
</evidence>
<accession>A0A379DJ45</accession>
<dbReference type="EMBL" id="UGTI01000001">
    <property type="protein sequence ID" value="SUB78400.1"/>
    <property type="molecule type" value="Genomic_DNA"/>
</dbReference>
<keyword evidence="1" id="KW-1133">Transmembrane helix</keyword>
<dbReference type="Proteomes" id="UP000254263">
    <property type="component" value="Unassembled WGS sequence"/>
</dbReference>
<evidence type="ECO:0000313" key="3">
    <source>
        <dbReference type="Proteomes" id="UP000254263"/>
    </source>
</evidence>
<evidence type="ECO:0000256" key="1">
    <source>
        <dbReference type="SAM" id="Phobius"/>
    </source>
</evidence>
<evidence type="ECO:0000313" key="2">
    <source>
        <dbReference type="EMBL" id="SUB78400.1"/>
    </source>
</evidence>
<dbReference type="SUPFAM" id="SSF56935">
    <property type="entry name" value="Porins"/>
    <property type="match status" value="1"/>
</dbReference>
<organism evidence="2 3">
    <name type="scientific">Porphyromonas macacae</name>
    <dbReference type="NCBI Taxonomy" id="28115"/>
    <lineage>
        <taxon>Bacteria</taxon>
        <taxon>Pseudomonadati</taxon>
        <taxon>Bacteroidota</taxon>
        <taxon>Bacteroidia</taxon>
        <taxon>Bacteroidales</taxon>
        <taxon>Porphyromonadaceae</taxon>
        <taxon>Porphyromonas</taxon>
    </lineage>
</organism>
<proteinExistence type="predicted"/>